<protein>
    <submittedName>
        <fullName evidence="1">Uncharacterized protein</fullName>
    </submittedName>
</protein>
<proteinExistence type="predicted"/>
<organism evidence="1 2">
    <name type="scientific">Escherichia phage vB_EcoM_Goslar</name>
    <dbReference type="NCBI Taxonomy" id="2502409"/>
    <lineage>
        <taxon>Viruses</taxon>
        <taxon>Duplodnaviria</taxon>
        <taxon>Heunggongvirae</taxon>
        <taxon>Uroviricota</taxon>
        <taxon>Caudoviricetes</taxon>
        <taxon>Chimalliviridae</taxon>
        <taxon>Goslarvirus</taxon>
        <taxon>Goslarvirus goslar</taxon>
    </lineage>
</organism>
<evidence type="ECO:0000313" key="2">
    <source>
        <dbReference type="Proteomes" id="UP000294673"/>
    </source>
</evidence>
<gene>
    <name evidence="1" type="ORF">Goslar_00105</name>
</gene>
<organismHost>
    <name type="scientific">Escherichia coli</name>
    <dbReference type="NCBI Taxonomy" id="562"/>
</organismHost>
<accession>A0A482GE77</accession>
<reference evidence="1 2" key="1">
    <citation type="submission" date="2018-12" db="EMBL/GenBank/DDBJ databases">
        <title>Still something new to discover - new insights into E. coli phage diversity and taxonomy.</title>
        <authorList>
            <person name="Korf I.H.E."/>
            <person name="Adriaennsens E."/>
            <person name="Dreiseikelmann B."/>
            <person name="Kropinski A."/>
            <person name="Nimtz M."/>
            <person name="Meier-Kolthoff J.P."/>
            <person name="Rohde M."/>
            <person name="van Raaij M."/>
            <person name="Wittmann J."/>
        </authorList>
    </citation>
    <scope>NUCLEOTIDE SEQUENCE [LARGE SCALE GENOMIC DNA]</scope>
</reference>
<evidence type="ECO:0000313" key="1">
    <source>
        <dbReference type="EMBL" id="QBO63898.1"/>
    </source>
</evidence>
<name>A0A482GE77_BPGOS</name>
<keyword evidence="2" id="KW-1185">Reference proteome</keyword>
<dbReference type="EMBL" id="MK327938">
    <property type="protein sequence ID" value="QBO63898.1"/>
    <property type="molecule type" value="Genomic_DNA"/>
</dbReference>
<sequence length="105" mass="11875">MSMFKMAVFAIRNNRDILGHLEADAEGTLIRFMRRVKEAFDNREYLVEVVEDLPPNSMRFVAIDGSATDIRFITVNGTMMMFSGDNTVTGLFPIVTVLGHFLRAN</sequence>
<dbReference type="Proteomes" id="UP000294673">
    <property type="component" value="Segment"/>
</dbReference>